<evidence type="ECO:0000313" key="2">
    <source>
        <dbReference type="Proteomes" id="UP000182465"/>
    </source>
</evidence>
<protein>
    <submittedName>
        <fullName evidence="1">Uncharacterized protein</fullName>
    </submittedName>
</protein>
<organism evidence="1 2">
    <name type="scientific">Candidatus Kuenenbacteria bacterium CG1_02_38_13</name>
    <dbReference type="NCBI Taxonomy" id="1805235"/>
    <lineage>
        <taxon>Bacteria</taxon>
        <taxon>Candidatus Kueneniibacteriota</taxon>
    </lineage>
</organism>
<gene>
    <name evidence="1" type="ORF">AUJ29_02315</name>
</gene>
<accession>A0A1J4TWU1</accession>
<dbReference type="AlphaFoldDB" id="A0A1J4TWU1"/>
<proteinExistence type="predicted"/>
<dbReference type="EMBL" id="MNVB01000052">
    <property type="protein sequence ID" value="OIO16796.1"/>
    <property type="molecule type" value="Genomic_DNA"/>
</dbReference>
<name>A0A1J4TWU1_9BACT</name>
<sequence length="110" mass="12351">MPVEDIPNYCQVVAGFKVPKQEVLLILKQVACADRRGSAEGVKDKIDIISLLTAADFDFEFYKDILDQYNLKIFASALKDLVRSVTQVPELGLNQYQYAKPKKTVLASIK</sequence>
<reference evidence="1 2" key="1">
    <citation type="journal article" date="2016" name="Environ. Microbiol.">
        <title>Genomic resolution of a cold subsurface aquifer community provides metabolic insights for novel microbes adapted to high CO concentrations.</title>
        <authorList>
            <person name="Probst A.J."/>
            <person name="Castelle C.J."/>
            <person name="Singh A."/>
            <person name="Brown C.T."/>
            <person name="Anantharaman K."/>
            <person name="Sharon I."/>
            <person name="Hug L.A."/>
            <person name="Burstein D."/>
            <person name="Emerson J.B."/>
            <person name="Thomas B.C."/>
            <person name="Banfield J.F."/>
        </authorList>
    </citation>
    <scope>NUCLEOTIDE SEQUENCE [LARGE SCALE GENOMIC DNA]</scope>
    <source>
        <strain evidence="1">CG1_02_38_13</strain>
    </source>
</reference>
<comment type="caution">
    <text evidence="1">The sequence shown here is derived from an EMBL/GenBank/DDBJ whole genome shotgun (WGS) entry which is preliminary data.</text>
</comment>
<evidence type="ECO:0000313" key="1">
    <source>
        <dbReference type="EMBL" id="OIO16796.1"/>
    </source>
</evidence>
<dbReference type="Proteomes" id="UP000182465">
    <property type="component" value="Unassembled WGS sequence"/>
</dbReference>